<evidence type="ECO:0000313" key="3">
    <source>
        <dbReference type="Proteomes" id="UP001602245"/>
    </source>
</evidence>
<evidence type="ECO:0000256" key="1">
    <source>
        <dbReference type="SAM" id="Phobius"/>
    </source>
</evidence>
<reference evidence="2 3" key="1">
    <citation type="submission" date="2024-10" db="EMBL/GenBank/DDBJ databases">
        <title>The Natural Products Discovery Center: Release of the First 8490 Sequenced Strains for Exploring Actinobacteria Biosynthetic Diversity.</title>
        <authorList>
            <person name="Kalkreuter E."/>
            <person name="Kautsar S.A."/>
            <person name="Yang D."/>
            <person name="Bader C.D."/>
            <person name="Teijaro C.N."/>
            <person name="Fluegel L."/>
            <person name="Davis C.M."/>
            <person name="Simpson J.R."/>
            <person name="Lauterbach L."/>
            <person name="Steele A.D."/>
            <person name="Gui C."/>
            <person name="Meng S."/>
            <person name="Li G."/>
            <person name="Viehrig K."/>
            <person name="Ye F."/>
            <person name="Su P."/>
            <person name="Kiefer A.F."/>
            <person name="Nichols A."/>
            <person name="Cepeda A.J."/>
            <person name="Yan W."/>
            <person name="Fan B."/>
            <person name="Jiang Y."/>
            <person name="Adhikari A."/>
            <person name="Zheng C.-J."/>
            <person name="Schuster L."/>
            <person name="Cowan T.M."/>
            <person name="Smanski M.J."/>
            <person name="Chevrette M.G."/>
            <person name="De Carvalho L.P.S."/>
            <person name="Shen B."/>
        </authorList>
    </citation>
    <scope>NUCLEOTIDE SEQUENCE [LARGE SCALE GENOMIC DNA]</scope>
    <source>
        <strain evidence="2 3">NPDC000087</strain>
    </source>
</reference>
<name>A0ABW6WE92_9ACTN</name>
<dbReference type="EMBL" id="JBIAZU010000002">
    <property type="protein sequence ID" value="MFF5290327.1"/>
    <property type="molecule type" value="Genomic_DNA"/>
</dbReference>
<accession>A0ABW6WE92</accession>
<keyword evidence="1" id="KW-0472">Membrane</keyword>
<keyword evidence="1" id="KW-1133">Transmembrane helix</keyword>
<gene>
    <name evidence="2" type="ORF">ACFY35_12840</name>
</gene>
<comment type="caution">
    <text evidence="2">The sequence shown here is derived from an EMBL/GenBank/DDBJ whole genome shotgun (WGS) entry which is preliminary data.</text>
</comment>
<keyword evidence="3" id="KW-1185">Reference proteome</keyword>
<organism evidence="2 3">
    <name type="scientific">Paractinoplanes globisporus</name>
    <dbReference type="NCBI Taxonomy" id="113565"/>
    <lineage>
        <taxon>Bacteria</taxon>
        <taxon>Bacillati</taxon>
        <taxon>Actinomycetota</taxon>
        <taxon>Actinomycetes</taxon>
        <taxon>Micromonosporales</taxon>
        <taxon>Micromonosporaceae</taxon>
        <taxon>Paractinoplanes</taxon>
    </lineage>
</organism>
<protein>
    <submittedName>
        <fullName evidence="2">Uncharacterized protein</fullName>
    </submittedName>
</protein>
<keyword evidence="1" id="KW-0812">Transmembrane</keyword>
<feature type="transmembrane region" description="Helical" evidence="1">
    <location>
        <begin position="123"/>
        <end position="143"/>
    </location>
</feature>
<dbReference type="RefSeq" id="WP_020510944.1">
    <property type="nucleotide sequence ID" value="NZ_JBIAZU010000002.1"/>
</dbReference>
<proteinExistence type="predicted"/>
<feature type="transmembrane region" description="Helical" evidence="1">
    <location>
        <begin position="155"/>
        <end position="181"/>
    </location>
</feature>
<feature type="transmembrane region" description="Helical" evidence="1">
    <location>
        <begin position="12"/>
        <end position="33"/>
    </location>
</feature>
<feature type="transmembrane region" description="Helical" evidence="1">
    <location>
        <begin position="69"/>
        <end position="93"/>
    </location>
</feature>
<feature type="transmembrane region" description="Helical" evidence="1">
    <location>
        <begin position="201"/>
        <end position="223"/>
    </location>
</feature>
<evidence type="ECO:0000313" key="2">
    <source>
        <dbReference type="EMBL" id="MFF5290327.1"/>
    </source>
</evidence>
<sequence length="244" mass="26080">MPPSPDDVIKQVLGTVFGSSSIIVTLFVVAKLVSDWLDAAKTTVKWARIGRGGVVGAYDRIRRIGPMQAILATVITFVLVVVQTVWLALSYFIGNGVSLFALDRPVHDGPHWADFLASLRWDVVSGAFVAVAVLALIVEYRGARNIEVGNPMHRLLMLPLAVFGGLCAVAAVLGALMWALLTWKPDPNIDMSAAWAGHIGIQAGSIAGIAVAYAISTSVVLRTPRLIRDSWRRPASSLTTLGSV</sequence>
<dbReference type="Proteomes" id="UP001602245">
    <property type="component" value="Unassembled WGS sequence"/>
</dbReference>